<accession>A0A8S9QIJ1</accession>
<protein>
    <submittedName>
        <fullName evidence="1">Uncharacterized protein</fullName>
    </submittedName>
</protein>
<dbReference type="Proteomes" id="UP000712600">
    <property type="component" value="Unassembled WGS sequence"/>
</dbReference>
<evidence type="ECO:0000313" key="2">
    <source>
        <dbReference type="Proteomes" id="UP000712600"/>
    </source>
</evidence>
<dbReference type="AlphaFoldDB" id="A0A8S9QIJ1"/>
<evidence type="ECO:0000313" key="1">
    <source>
        <dbReference type="EMBL" id="KAF3541686.1"/>
    </source>
</evidence>
<sequence>MRDCPSVLLEDKQKELQRRVICLAMDGDLTTVRLSPSFDTRSSIELDFQYHRFEVNQHHVANVMPVLLKSSQYASQEEAVYEMKDCRSMLQHWCRSTVIPEYELSIFYDR</sequence>
<gene>
    <name evidence="1" type="ORF">F2Q69_00021940</name>
</gene>
<organism evidence="1 2">
    <name type="scientific">Brassica cretica</name>
    <name type="common">Mustard</name>
    <dbReference type="NCBI Taxonomy" id="69181"/>
    <lineage>
        <taxon>Eukaryota</taxon>
        <taxon>Viridiplantae</taxon>
        <taxon>Streptophyta</taxon>
        <taxon>Embryophyta</taxon>
        <taxon>Tracheophyta</taxon>
        <taxon>Spermatophyta</taxon>
        <taxon>Magnoliopsida</taxon>
        <taxon>eudicotyledons</taxon>
        <taxon>Gunneridae</taxon>
        <taxon>Pentapetalae</taxon>
        <taxon>rosids</taxon>
        <taxon>malvids</taxon>
        <taxon>Brassicales</taxon>
        <taxon>Brassicaceae</taxon>
        <taxon>Brassiceae</taxon>
        <taxon>Brassica</taxon>
    </lineage>
</organism>
<reference evidence="1" key="1">
    <citation type="submission" date="2019-12" db="EMBL/GenBank/DDBJ databases">
        <title>Genome sequencing and annotation of Brassica cretica.</title>
        <authorList>
            <person name="Studholme D.J."/>
            <person name="Sarris P."/>
        </authorList>
    </citation>
    <scope>NUCLEOTIDE SEQUENCE</scope>
    <source>
        <strain evidence="1">PFS-109/04</strain>
        <tissue evidence="1">Leaf</tissue>
    </source>
</reference>
<comment type="caution">
    <text evidence="1">The sequence shown here is derived from an EMBL/GenBank/DDBJ whole genome shotgun (WGS) entry which is preliminary data.</text>
</comment>
<proteinExistence type="predicted"/>
<dbReference type="EMBL" id="QGKX02001290">
    <property type="protein sequence ID" value="KAF3541686.1"/>
    <property type="molecule type" value="Genomic_DNA"/>
</dbReference>
<name>A0A8S9QIJ1_BRACR</name>